<dbReference type="EMBL" id="UINC01223922">
    <property type="protein sequence ID" value="SVE53317.1"/>
    <property type="molecule type" value="Genomic_DNA"/>
</dbReference>
<dbReference type="Gene3D" id="1.10.3330.10">
    <property type="entry name" value="Oxo-4-hydroxy-4-carboxy-5-ureidoimidazoline decarboxylase"/>
    <property type="match status" value="1"/>
</dbReference>
<dbReference type="GO" id="GO:0005777">
    <property type="term" value="C:peroxisome"/>
    <property type="evidence" value="ECO:0007669"/>
    <property type="project" value="TreeGrafter"/>
</dbReference>
<evidence type="ECO:0000256" key="2">
    <source>
        <dbReference type="ARBA" id="ARBA00004754"/>
    </source>
</evidence>
<evidence type="ECO:0000313" key="8">
    <source>
        <dbReference type="EMBL" id="SVE53317.1"/>
    </source>
</evidence>
<evidence type="ECO:0000256" key="4">
    <source>
        <dbReference type="ARBA" id="ARBA00022631"/>
    </source>
</evidence>
<keyword evidence="6" id="KW-0456">Lyase</keyword>
<evidence type="ECO:0000256" key="3">
    <source>
        <dbReference type="ARBA" id="ARBA00012257"/>
    </source>
</evidence>
<feature type="domain" description="Oxo-4-hydroxy-4-carboxy-5-ureidoimidazoline decarboxylase" evidence="7">
    <location>
        <begin position="1"/>
        <end position="123"/>
    </location>
</feature>
<dbReference type="UniPathway" id="UPA00394">
    <property type="reaction ID" value="UER00652"/>
</dbReference>
<dbReference type="AlphaFoldDB" id="A0A383E905"/>
<comment type="pathway">
    <text evidence="2">Purine metabolism; urate degradation; (S)-allantoin from urate: step 3/3.</text>
</comment>
<feature type="non-terminal residue" evidence="8">
    <location>
        <position position="1"/>
    </location>
</feature>
<accession>A0A383E905</accession>
<dbReference type="GO" id="GO:0019628">
    <property type="term" value="P:urate catabolic process"/>
    <property type="evidence" value="ECO:0007669"/>
    <property type="project" value="UniProtKB-UniPathway"/>
</dbReference>
<reference evidence="8" key="1">
    <citation type="submission" date="2018-05" db="EMBL/GenBank/DDBJ databases">
        <authorList>
            <person name="Lanie J.A."/>
            <person name="Ng W.-L."/>
            <person name="Kazmierczak K.M."/>
            <person name="Andrzejewski T.M."/>
            <person name="Davidsen T.M."/>
            <person name="Wayne K.J."/>
            <person name="Tettelin H."/>
            <person name="Glass J.I."/>
            <person name="Rusch D."/>
            <person name="Podicherti R."/>
            <person name="Tsui H.-C.T."/>
            <person name="Winkler M.E."/>
        </authorList>
    </citation>
    <scope>NUCLEOTIDE SEQUENCE</scope>
</reference>
<evidence type="ECO:0000256" key="5">
    <source>
        <dbReference type="ARBA" id="ARBA00022793"/>
    </source>
</evidence>
<dbReference type="SUPFAM" id="SSF158694">
    <property type="entry name" value="UraD-Like"/>
    <property type="match status" value="1"/>
</dbReference>
<dbReference type="InterPro" id="IPR036778">
    <property type="entry name" value="OHCU_decarboxylase_sf"/>
</dbReference>
<name>A0A383E905_9ZZZZ</name>
<organism evidence="8">
    <name type="scientific">marine metagenome</name>
    <dbReference type="NCBI Taxonomy" id="408172"/>
    <lineage>
        <taxon>unclassified sequences</taxon>
        <taxon>metagenomes</taxon>
        <taxon>ecological metagenomes</taxon>
    </lineage>
</organism>
<dbReference type="GO" id="GO:0000255">
    <property type="term" value="P:allantoin metabolic process"/>
    <property type="evidence" value="ECO:0007669"/>
    <property type="project" value="InterPro"/>
</dbReference>
<sequence>PFLNFEALQKSFLSVYDKCNDKQYIEIFNSHPQLAIEKIMTEHSKKEQTQSKLDTCTKEELGEFIQLNHDYKKKFNFPFIIAVANLNKNEILDNFRQRINKNVSEELEEAKIQVKKIATLRLNQILKK</sequence>
<proteinExistence type="predicted"/>
<evidence type="ECO:0000259" key="7">
    <source>
        <dbReference type="Pfam" id="PF09349"/>
    </source>
</evidence>
<dbReference type="GO" id="GO:0006144">
    <property type="term" value="P:purine nucleobase metabolic process"/>
    <property type="evidence" value="ECO:0007669"/>
    <property type="project" value="UniProtKB-KW"/>
</dbReference>
<dbReference type="InterPro" id="IPR017580">
    <property type="entry name" value="OHCU_decarboxylase-1"/>
</dbReference>
<dbReference type="EC" id="4.1.1.97" evidence="3"/>
<comment type="catalytic activity">
    <reaction evidence="1">
        <text>5-hydroxy-2-oxo-4-ureido-2,5-dihydro-1H-imidazole-5-carboxylate + H(+) = (S)-allantoin + CO2</text>
        <dbReference type="Rhea" id="RHEA:26301"/>
        <dbReference type="ChEBI" id="CHEBI:15378"/>
        <dbReference type="ChEBI" id="CHEBI:15678"/>
        <dbReference type="ChEBI" id="CHEBI:16526"/>
        <dbReference type="ChEBI" id="CHEBI:58639"/>
        <dbReference type="EC" id="4.1.1.97"/>
    </reaction>
</comment>
<dbReference type="InterPro" id="IPR018020">
    <property type="entry name" value="OHCU_decarboxylase"/>
</dbReference>
<evidence type="ECO:0000256" key="1">
    <source>
        <dbReference type="ARBA" id="ARBA00001163"/>
    </source>
</evidence>
<keyword evidence="4" id="KW-0659">Purine metabolism</keyword>
<protein>
    <recommendedName>
        <fullName evidence="3">2-oxo-4-hydroxy-4-carboxy-5-ureidoimidazoline decarboxylase</fullName>
        <ecNumber evidence="3">4.1.1.97</ecNumber>
    </recommendedName>
</protein>
<keyword evidence="5" id="KW-0210">Decarboxylase</keyword>
<gene>
    <name evidence="8" type="ORF">METZ01_LOCUS506171</name>
</gene>
<dbReference type="GO" id="GO:0051997">
    <property type="term" value="F:2-oxo-4-hydroxy-4-carboxy-5-ureidoimidazoline decarboxylase activity"/>
    <property type="evidence" value="ECO:0007669"/>
    <property type="project" value="UniProtKB-EC"/>
</dbReference>
<dbReference type="PANTHER" id="PTHR43466:SF1">
    <property type="entry name" value="2-OXO-4-HYDROXY-4-CARBOXY-5-UREIDOIMIDAZOLINE DECARBOXYLASE-RELATED"/>
    <property type="match status" value="1"/>
</dbReference>
<dbReference type="NCBIfam" id="TIGR03164">
    <property type="entry name" value="UHCUDC"/>
    <property type="match status" value="1"/>
</dbReference>
<evidence type="ECO:0000256" key="6">
    <source>
        <dbReference type="ARBA" id="ARBA00023239"/>
    </source>
</evidence>
<dbReference type="PANTHER" id="PTHR43466">
    <property type="entry name" value="2-OXO-4-HYDROXY-4-CARBOXY-5-UREIDOIMIDAZOLINE DECARBOXYLASE-RELATED"/>
    <property type="match status" value="1"/>
</dbReference>
<dbReference type="Pfam" id="PF09349">
    <property type="entry name" value="OHCU_decarbox"/>
    <property type="match status" value="1"/>
</dbReference>